<sequence>MEKFSSSMLYFALLSLLLFFSLTTPILGQEVEDERDFDYIKGSERGPEHWGELHEEWAKCKTGKMQSPIDLLHSRVRIIPKSAQITRFYKPSKAVLKNRGHDIEIVWKDENSKIEINGTDYILRQSHWHSPSEHTTNGKRYDLEVHMVHQSKDNSTAVIGLLYKLGKPNYFLSKLSEKIKLISESTLEIDVGIINPVKINMRGRKYYRYLGSLTTPPCTEGVIWSVNTEIGTVSADQVALLREAVHDHAEKNARPLQGINGRKVQLYAHMIKNRRE</sequence>
<protein>
    <submittedName>
        <fullName evidence="3">Alpha carbonic anhydrase 2</fullName>
    </submittedName>
</protein>
<dbReference type="Gene3D" id="3.10.200.10">
    <property type="entry name" value="Alpha carbonic anhydrase"/>
    <property type="match status" value="1"/>
</dbReference>
<dbReference type="SMART" id="SM01057">
    <property type="entry name" value="Carb_anhydrase"/>
    <property type="match status" value="1"/>
</dbReference>
<name>A0A5J6NC53_9CARY</name>
<accession>A0A5J6NC53</accession>
<dbReference type="GO" id="GO:0006730">
    <property type="term" value="P:one-carbon metabolic process"/>
    <property type="evidence" value="ECO:0007669"/>
    <property type="project" value="TreeGrafter"/>
</dbReference>
<dbReference type="PROSITE" id="PS51144">
    <property type="entry name" value="ALPHA_CA_2"/>
    <property type="match status" value="1"/>
</dbReference>
<dbReference type="InterPro" id="IPR023561">
    <property type="entry name" value="Carbonic_anhydrase_a-class"/>
</dbReference>
<feature type="chain" id="PRO_5023840595" evidence="1">
    <location>
        <begin position="29"/>
        <end position="276"/>
    </location>
</feature>
<feature type="signal peptide" evidence="1">
    <location>
        <begin position="1"/>
        <end position="28"/>
    </location>
</feature>
<dbReference type="EMBL" id="MK674490">
    <property type="protein sequence ID" value="QEX51277.1"/>
    <property type="molecule type" value="mRNA"/>
</dbReference>
<evidence type="ECO:0000313" key="3">
    <source>
        <dbReference type="EMBL" id="QEX51277.1"/>
    </source>
</evidence>
<dbReference type="InterPro" id="IPR041891">
    <property type="entry name" value="Alpha_CA_prokaryot-like"/>
</dbReference>
<dbReference type="InterPro" id="IPR036398">
    <property type="entry name" value="CA_dom_sf"/>
</dbReference>
<dbReference type="AlphaFoldDB" id="A0A5J6NC53"/>
<dbReference type="PANTHER" id="PTHR18952">
    <property type="entry name" value="CARBONIC ANHYDRASE"/>
    <property type="match status" value="1"/>
</dbReference>
<dbReference type="GO" id="GO:0004089">
    <property type="term" value="F:carbonate dehydratase activity"/>
    <property type="evidence" value="ECO:0007669"/>
    <property type="project" value="InterPro"/>
</dbReference>
<dbReference type="Pfam" id="PF00194">
    <property type="entry name" value="Carb_anhydrase"/>
    <property type="match status" value="1"/>
</dbReference>
<dbReference type="GO" id="GO:0008270">
    <property type="term" value="F:zinc ion binding"/>
    <property type="evidence" value="ECO:0007669"/>
    <property type="project" value="InterPro"/>
</dbReference>
<reference evidence="3" key="1">
    <citation type="submission" date="2019-03" db="EMBL/GenBank/DDBJ databases">
        <title>Two beta-type carbonic anhydrases, BsCAb1 and BsCAb2, closely associated with development of the single-cell C4 photosynthesis localize to the cytosol and plasma membrane, respectively, in Bienertia sinuspersici.</title>
        <authorList>
            <person name="Lee N."/>
            <person name="Kim J.S."/>
            <person name="Han S.-Y."/>
            <person name="Hwang I."/>
        </authorList>
    </citation>
    <scope>NUCLEOTIDE SEQUENCE</scope>
</reference>
<evidence type="ECO:0000259" key="2">
    <source>
        <dbReference type="PROSITE" id="PS51144"/>
    </source>
</evidence>
<dbReference type="PANTHER" id="PTHR18952:SF208">
    <property type="entry name" value="CARBONIC ANHYDRASE XA-RELATED"/>
    <property type="match status" value="1"/>
</dbReference>
<evidence type="ECO:0000256" key="1">
    <source>
        <dbReference type="SAM" id="SignalP"/>
    </source>
</evidence>
<proteinExistence type="evidence at transcript level"/>
<dbReference type="CDD" id="cd03124">
    <property type="entry name" value="alpha_CA_prokaryotic_like"/>
    <property type="match status" value="1"/>
</dbReference>
<keyword evidence="1" id="KW-0732">Signal</keyword>
<feature type="domain" description="Alpha-carbonic anhydrase" evidence="2">
    <location>
        <begin position="35"/>
        <end position="268"/>
    </location>
</feature>
<dbReference type="InterPro" id="IPR001148">
    <property type="entry name" value="CA_dom"/>
</dbReference>
<organism evidence="3">
    <name type="scientific">Bienertia sinuspersici</name>
    <dbReference type="NCBI Taxonomy" id="338654"/>
    <lineage>
        <taxon>Eukaryota</taxon>
        <taxon>Viridiplantae</taxon>
        <taxon>Streptophyta</taxon>
        <taxon>Embryophyta</taxon>
        <taxon>Tracheophyta</taxon>
        <taxon>Spermatophyta</taxon>
        <taxon>Magnoliopsida</taxon>
        <taxon>eudicotyledons</taxon>
        <taxon>Gunneridae</taxon>
        <taxon>Pentapetalae</taxon>
        <taxon>Caryophyllales</taxon>
        <taxon>Chenopodiaceae</taxon>
        <taxon>Suaedoideae</taxon>
        <taxon>Bienertia</taxon>
    </lineage>
</organism>
<dbReference type="SUPFAM" id="SSF51069">
    <property type="entry name" value="Carbonic anhydrase"/>
    <property type="match status" value="1"/>
</dbReference>